<keyword evidence="2" id="KW-1185">Reference proteome</keyword>
<accession>A0ABP0P2I1</accession>
<comment type="caution">
    <text evidence="1">The sequence shown here is derived from an EMBL/GenBank/DDBJ whole genome shotgun (WGS) entry which is preliminary data.</text>
</comment>
<dbReference type="Proteomes" id="UP001642464">
    <property type="component" value="Unassembled WGS sequence"/>
</dbReference>
<gene>
    <name evidence="1" type="ORF">SCF082_LOCUS34984</name>
</gene>
<evidence type="ECO:0000313" key="1">
    <source>
        <dbReference type="EMBL" id="CAK9070228.1"/>
    </source>
</evidence>
<organism evidence="1 2">
    <name type="scientific">Durusdinium trenchii</name>
    <dbReference type="NCBI Taxonomy" id="1381693"/>
    <lineage>
        <taxon>Eukaryota</taxon>
        <taxon>Sar</taxon>
        <taxon>Alveolata</taxon>
        <taxon>Dinophyceae</taxon>
        <taxon>Suessiales</taxon>
        <taxon>Symbiodiniaceae</taxon>
        <taxon>Durusdinium</taxon>
    </lineage>
</organism>
<sequence>MVSTTSDSKVQPGVAGFTRFFGTRFYGVDSIQVDGLGALMALDAAPLRLHCEVLFEHCHQEQTGGGGYQGGGAKPFHWKAPREDRQQAGLGGHVFRESCRQCGAEHPPAAAERRRYHGHGEDAVPPGKLLRGLGLSGEDRPAEDAHLALG</sequence>
<proteinExistence type="predicted"/>
<reference evidence="1 2" key="1">
    <citation type="submission" date="2024-02" db="EMBL/GenBank/DDBJ databases">
        <authorList>
            <person name="Chen Y."/>
            <person name="Shah S."/>
            <person name="Dougan E. K."/>
            <person name="Thang M."/>
            <person name="Chan C."/>
        </authorList>
    </citation>
    <scope>NUCLEOTIDE SEQUENCE [LARGE SCALE GENOMIC DNA]</scope>
</reference>
<protein>
    <submittedName>
        <fullName evidence="1">Uncharacterized protein</fullName>
    </submittedName>
</protein>
<evidence type="ECO:0000313" key="2">
    <source>
        <dbReference type="Proteomes" id="UP001642464"/>
    </source>
</evidence>
<name>A0ABP0P2I1_9DINO</name>
<dbReference type="EMBL" id="CAXAMM010032779">
    <property type="protein sequence ID" value="CAK9070228.1"/>
    <property type="molecule type" value="Genomic_DNA"/>
</dbReference>